<feature type="transmembrane region" description="Helical" evidence="5">
    <location>
        <begin position="49"/>
        <end position="70"/>
    </location>
</feature>
<proteinExistence type="predicted"/>
<dbReference type="EMBL" id="SNYM01000022">
    <property type="protein sequence ID" value="TDQ44948.1"/>
    <property type="molecule type" value="Genomic_DNA"/>
</dbReference>
<evidence type="ECO:0000256" key="2">
    <source>
        <dbReference type="ARBA" id="ARBA00022692"/>
    </source>
</evidence>
<reference evidence="7 8" key="1">
    <citation type="submission" date="2019-03" db="EMBL/GenBank/DDBJ databases">
        <title>Genomic Encyclopedia of Type Strains, Phase IV (KMG-IV): sequencing the most valuable type-strain genomes for metagenomic binning, comparative biology and taxonomic classification.</title>
        <authorList>
            <person name="Goeker M."/>
        </authorList>
    </citation>
    <scope>NUCLEOTIDE SEQUENCE [LARGE SCALE GENOMIC DNA]</scope>
    <source>
        <strain evidence="7 8">DSM 103792</strain>
    </source>
</reference>
<evidence type="ECO:0000313" key="8">
    <source>
        <dbReference type="Proteomes" id="UP000295375"/>
    </source>
</evidence>
<feature type="domain" description="Fatty acid hydroxylase" evidence="6">
    <location>
        <begin position="54"/>
        <end position="186"/>
    </location>
</feature>
<dbReference type="InterPro" id="IPR050307">
    <property type="entry name" value="Sterol_Desaturase_Related"/>
</dbReference>
<sequence length="228" mass="25747">MFNIAQNDTKRDCLHAVVNESLTLLGLLLLPFLEGVITVIDLWPDKWPLTIQLLLAIVIADTGITLMHYASHHYSILWRFHAVHHSVKRMYGFNGLMKHPIHQLLETGAGVIPLLLIGVSVDILAVLAVAVVIQLLLQHSNVNYFYRPFHRILALNVVHRLHHLNTKEGNVNFGLFTTLMDRVLGSARIELRDRISMSDIGIATQPNYPVNYLEQLTQPFAREGALDS</sequence>
<gene>
    <name evidence="7" type="ORF">EV696_1224</name>
</gene>
<organism evidence="7 8">
    <name type="scientific">Permianibacter aggregans</name>
    <dbReference type="NCBI Taxonomy" id="1510150"/>
    <lineage>
        <taxon>Bacteria</taxon>
        <taxon>Pseudomonadati</taxon>
        <taxon>Pseudomonadota</taxon>
        <taxon>Gammaproteobacteria</taxon>
        <taxon>Pseudomonadales</taxon>
        <taxon>Pseudomonadaceae</taxon>
        <taxon>Permianibacter</taxon>
    </lineage>
</organism>
<keyword evidence="4 5" id="KW-0472">Membrane</keyword>
<name>A0A4R6UDY8_9GAMM</name>
<dbReference type="GO" id="GO:0008610">
    <property type="term" value="P:lipid biosynthetic process"/>
    <property type="evidence" value="ECO:0007669"/>
    <property type="project" value="InterPro"/>
</dbReference>
<evidence type="ECO:0000259" key="6">
    <source>
        <dbReference type="Pfam" id="PF04116"/>
    </source>
</evidence>
<dbReference type="AlphaFoldDB" id="A0A4R6UDY8"/>
<dbReference type="Proteomes" id="UP000295375">
    <property type="component" value="Unassembled WGS sequence"/>
</dbReference>
<keyword evidence="2 5" id="KW-0812">Transmembrane</keyword>
<dbReference type="InterPro" id="IPR006694">
    <property type="entry name" value="Fatty_acid_hydroxylase"/>
</dbReference>
<keyword evidence="8" id="KW-1185">Reference proteome</keyword>
<evidence type="ECO:0000256" key="5">
    <source>
        <dbReference type="SAM" id="Phobius"/>
    </source>
</evidence>
<evidence type="ECO:0000256" key="3">
    <source>
        <dbReference type="ARBA" id="ARBA00022989"/>
    </source>
</evidence>
<comment type="subcellular location">
    <subcellularLocation>
        <location evidence="1">Membrane</location>
    </subcellularLocation>
</comment>
<protein>
    <submittedName>
        <fullName evidence="7">Sterol desaturase/sphingolipid hydroxylase (Fatty acid hydroxylase superfamily)</fullName>
    </submittedName>
</protein>
<evidence type="ECO:0000256" key="4">
    <source>
        <dbReference type="ARBA" id="ARBA00023136"/>
    </source>
</evidence>
<dbReference type="PANTHER" id="PTHR11863">
    <property type="entry name" value="STEROL DESATURASE"/>
    <property type="match status" value="1"/>
</dbReference>
<accession>A0A4R6UDY8</accession>
<comment type="caution">
    <text evidence="7">The sequence shown here is derived from an EMBL/GenBank/DDBJ whole genome shotgun (WGS) entry which is preliminary data.</text>
</comment>
<evidence type="ECO:0000313" key="7">
    <source>
        <dbReference type="EMBL" id="TDQ44948.1"/>
    </source>
</evidence>
<feature type="transmembrane region" description="Helical" evidence="5">
    <location>
        <begin position="111"/>
        <end position="137"/>
    </location>
</feature>
<feature type="transmembrane region" description="Helical" evidence="5">
    <location>
        <begin position="21"/>
        <end position="43"/>
    </location>
</feature>
<dbReference type="Pfam" id="PF04116">
    <property type="entry name" value="FA_hydroxylase"/>
    <property type="match status" value="1"/>
</dbReference>
<dbReference type="GO" id="GO:0016491">
    <property type="term" value="F:oxidoreductase activity"/>
    <property type="evidence" value="ECO:0007669"/>
    <property type="project" value="InterPro"/>
</dbReference>
<keyword evidence="3 5" id="KW-1133">Transmembrane helix</keyword>
<evidence type="ECO:0000256" key="1">
    <source>
        <dbReference type="ARBA" id="ARBA00004370"/>
    </source>
</evidence>
<dbReference type="GO" id="GO:0016020">
    <property type="term" value="C:membrane"/>
    <property type="evidence" value="ECO:0007669"/>
    <property type="project" value="UniProtKB-SubCell"/>
</dbReference>
<dbReference type="GO" id="GO:0005506">
    <property type="term" value="F:iron ion binding"/>
    <property type="evidence" value="ECO:0007669"/>
    <property type="project" value="InterPro"/>
</dbReference>